<dbReference type="AlphaFoldDB" id="A0A4V2UNE4"/>
<dbReference type="EC" id="2.7.1.180" evidence="1 10"/>
<dbReference type="RefSeq" id="WP_132939464.1">
    <property type="nucleotide sequence ID" value="NZ_CP119676.1"/>
</dbReference>
<evidence type="ECO:0000256" key="2">
    <source>
        <dbReference type="ARBA" id="ARBA00016337"/>
    </source>
</evidence>
<accession>A0A4V2UNE4</accession>
<evidence type="ECO:0000256" key="10">
    <source>
        <dbReference type="PIRNR" id="PIRNR006268"/>
    </source>
</evidence>
<sequence length="345" mass="37724">MRRLGMILCMCAALASCAPRGNDEYKSTLYVFGTLVEIIVRGADRAQAQAATAQLSQEFQHMYKDWHAWKPGELSNLNKAFAKGETKKVSPFVLPLIVQAKRYYTMSDGLFNPAIGALVGAWGFHADVNPKGKLPPMARIRALAARHPTMDDVIIKGDRVHSRNPAVQLDFGGFAKGVAMDRAEKVLAAYGIKNAIVNAGGDLNTVGQYGGRPWRIAIRDPKAWGEIATVDLKPGEDVYTSGNYERYRDSKGVRYGHIINPRTGMPVRHIVSTTVIGYDGALADATATALTVAGPKGWYRIARRMGAHYVMLVDDTGTVYLNPAMKARVRFAKGLHPRIVQSAPL</sequence>
<dbReference type="Pfam" id="PF02424">
    <property type="entry name" value="ApbE"/>
    <property type="match status" value="1"/>
</dbReference>
<keyword evidence="7 10" id="KW-0460">Magnesium</keyword>
<evidence type="ECO:0000256" key="3">
    <source>
        <dbReference type="ARBA" id="ARBA00022630"/>
    </source>
</evidence>
<keyword evidence="6 10" id="KW-0274">FAD</keyword>
<comment type="cofactor">
    <cofactor evidence="11">
        <name>Mg(2+)</name>
        <dbReference type="ChEBI" id="CHEBI:18420"/>
    </cofactor>
    <cofactor evidence="11">
        <name>Mn(2+)</name>
        <dbReference type="ChEBI" id="CHEBI:29035"/>
    </cofactor>
    <text evidence="11">Magnesium. Can also use manganese.</text>
</comment>
<evidence type="ECO:0000256" key="5">
    <source>
        <dbReference type="ARBA" id="ARBA00022723"/>
    </source>
</evidence>
<dbReference type="GO" id="GO:0005886">
    <property type="term" value="C:plasma membrane"/>
    <property type="evidence" value="ECO:0007669"/>
    <property type="project" value="UniProtKB-SubCell"/>
</dbReference>
<dbReference type="OrthoDB" id="9778595at2"/>
<dbReference type="GO" id="GO:0016740">
    <property type="term" value="F:transferase activity"/>
    <property type="evidence" value="ECO:0007669"/>
    <property type="project" value="UniProtKB-UniRule"/>
</dbReference>
<keyword evidence="12 13" id="KW-0449">Lipoprotein</keyword>
<feature type="binding site" evidence="11">
    <location>
        <position position="288"/>
    </location>
    <ligand>
        <name>Mg(2+)</name>
        <dbReference type="ChEBI" id="CHEBI:18420"/>
    </ligand>
</feature>
<dbReference type="EMBL" id="SLZW01000007">
    <property type="protein sequence ID" value="TCS61761.1"/>
    <property type="molecule type" value="Genomic_DNA"/>
</dbReference>
<keyword evidence="5 10" id="KW-0479">Metal-binding</keyword>
<evidence type="ECO:0000313" key="14">
    <source>
        <dbReference type="Proteomes" id="UP000295304"/>
    </source>
</evidence>
<keyword evidence="12" id="KW-1003">Cell membrane</keyword>
<keyword evidence="12" id="KW-0472">Membrane</keyword>
<protein>
    <recommendedName>
        <fullName evidence="2 10">FAD:protein FMN transferase</fullName>
        <ecNumber evidence="1 10">2.7.1.180</ecNumber>
    </recommendedName>
    <alternativeName>
        <fullName evidence="8 10">Flavin transferase</fullName>
    </alternativeName>
</protein>
<keyword evidence="14" id="KW-1185">Reference proteome</keyword>
<dbReference type="PANTHER" id="PTHR30040">
    <property type="entry name" value="THIAMINE BIOSYNTHESIS LIPOPROTEIN APBE"/>
    <property type="match status" value="1"/>
</dbReference>
<dbReference type="InterPro" id="IPR003374">
    <property type="entry name" value="ApbE-like_sf"/>
</dbReference>
<dbReference type="InterPro" id="IPR024932">
    <property type="entry name" value="ApbE"/>
</dbReference>
<comment type="subcellular location">
    <subcellularLocation>
        <location evidence="12">Cell inner membrane</location>
        <topology evidence="12">Lipid-anchor</topology>
        <orientation evidence="12">Periplasmic side</orientation>
    </subcellularLocation>
</comment>
<comment type="function">
    <text evidence="12">Flavin transferase that catalyzes the transfer of the FMN moiety of FAD and its covalent binding to the hydroxyl group of a threonine residue in a target flavoprotein.</text>
</comment>
<evidence type="ECO:0000256" key="4">
    <source>
        <dbReference type="ARBA" id="ARBA00022679"/>
    </source>
</evidence>
<dbReference type="PANTHER" id="PTHR30040:SF2">
    <property type="entry name" value="FAD:PROTEIN FMN TRANSFERASE"/>
    <property type="match status" value="1"/>
</dbReference>
<evidence type="ECO:0000256" key="6">
    <source>
        <dbReference type="ARBA" id="ARBA00022827"/>
    </source>
</evidence>
<evidence type="ECO:0000256" key="12">
    <source>
        <dbReference type="RuleBase" id="RU363002"/>
    </source>
</evidence>
<proteinExistence type="inferred from homology"/>
<comment type="similarity">
    <text evidence="10 12">Belongs to the ApbE family.</text>
</comment>
<gene>
    <name evidence="13" type="ORF">EDD55_107170</name>
</gene>
<organism evidence="13 14">
    <name type="scientific">Varunaivibrio sulfuroxidans</name>
    <dbReference type="NCBI Taxonomy" id="1773489"/>
    <lineage>
        <taxon>Bacteria</taxon>
        <taxon>Pseudomonadati</taxon>
        <taxon>Pseudomonadota</taxon>
        <taxon>Alphaproteobacteria</taxon>
        <taxon>Rhodospirillales</taxon>
        <taxon>Magnetovibrionaceae</taxon>
        <taxon>Varunaivibrio</taxon>
    </lineage>
</organism>
<dbReference type="PIRSF" id="PIRSF006268">
    <property type="entry name" value="ApbE"/>
    <property type="match status" value="1"/>
</dbReference>
<keyword evidence="4 10" id="KW-0808">Transferase</keyword>
<name>A0A4V2UNE4_9PROT</name>
<keyword evidence="3 10" id="KW-0285">Flavoprotein</keyword>
<evidence type="ECO:0000256" key="8">
    <source>
        <dbReference type="ARBA" id="ARBA00031306"/>
    </source>
</evidence>
<evidence type="ECO:0000256" key="1">
    <source>
        <dbReference type="ARBA" id="ARBA00011955"/>
    </source>
</evidence>
<evidence type="ECO:0000313" key="13">
    <source>
        <dbReference type="EMBL" id="TCS61761.1"/>
    </source>
</evidence>
<reference evidence="13 14" key="1">
    <citation type="submission" date="2019-03" db="EMBL/GenBank/DDBJ databases">
        <title>Genomic Encyclopedia of Type Strains, Phase IV (KMG-IV): sequencing the most valuable type-strain genomes for metagenomic binning, comparative biology and taxonomic classification.</title>
        <authorList>
            <person name="Goeker M."/>
        </authorList>
    </citation>
    <scope>NUCLEOTIDE SEQUENCE [LARGE SCALE GENOMIC DNA]</scope>
    <source>
        <strain evidence="13 14">DSM 101688</strain>
    </source>
</reference>
<evidence type="ECO:0000256" key="9">
    <source>
        <dbReference type="ARBA" id="ARBA00048540"/>
    </source>
</evidence>
<dbReference type="Gene3D" id="3.10.520.10">
    <property type="entry name" value="ApbE-like domains"/>
    <property type="match status" value="1"/>
</dbReference>
<evidence type="ECO:0000256" key="11">
    <source>
        <dbReference type="PIRSR" id="PIRSR006268-2"/>
    </source>
</evidence>
<dbReference type="SUPFAM" id="SSF143631">
    <property type="entry name" value="ApbE-like"/>
    <property type="match status" value="1"/>
</dbReference>
<keyword evidence="12" id="KW-0997">Cell inner membrane</keyword>
<dbReference type="PROSITE" id="PS51257">
    <property type="entry name" value="PROKAR_LIPOPROTEIN"/>
    <property type="match status" value="1"/>
</dbReference>
<evidence type="ECO:0000256" key="7">
    <source>
        <dbReference type="ARBA" id="ARBA00022842"/>
    </source>
</evidence>
<comment type="caution">
    <text evidence="13">The sequence shown here is derived from an EMBL/GenBank/DDBJ whole genome shotgun (WGS) entry which is preliminary data.</text>
</comment>
<dbReference type="Proteomes" id="UP000295304">
    <property type="component" value="Unassembled WGS sequence"/>
</dbReference>
<feature type="binding site" evidence="11">
    <location>
        <position position="173"/>
    </location>
    <ligand>
        <name>Mg(2+)</name>
        <dbReference type="ChEBI" id="CHEBI:18420"/>
    </ligand>
</feature>
<dbReference type="GO" id="GO:0046872">
    <property type="term" value="F:metal ion binding"/>
    <property type="evidence" value="ECO:0007669"/>
    <property type="project" value="UniProtKB-UniRule"/>
</dbReference>
<feature type="binding site" evidence="11">
    <location>
        <position position="284"/>
    </location>
    <ligand>
        <name>Mg(2+)</name>
        <dbReference type="ChEBI" id="CHEBI:18420"/>
    </ligand>
</feature>
<comment type="catalytic activity">
    <reaction evidence="9 10 12">
        <text>L-threonyl-[protein] + FAD = FMN-L-threonyl-[protein] + AMP + H(+)</text>
        <dbReference type="Rhea" id="RHEA:36847"/>
        <dbReference type="Rhea" id="RHEA-COMP:11060"/>
        <dbReference type="Rhea" id="RHEA-COMP:11061"/>
        <dbReference type="ChEBI" id="CHEBI:15378"/>
        <dbReference type="ChEBI" id="CHEBI:30013"/>
        <dbReference type="ChEBI" id="CHEBI:57692"/>
        <dbReference type="ChEBI" id="CHEBI:74257"/>
        <dbReference type="ChEBI" id="CHEBI:456215"/>
        <dbReference type="EC" id="2.7.1.180"/>
    </reaction>
</comment>